<dbReference type="PIRSF" id="PIRSF017082">
    <property type="entry name" value="YflP"/>
    <property type="match status" value="1"/>
</dbReference>
<dbReference type="EMBL" id="SKBM01000044">
    <property type="protein sequence ID" value="TCZ52936.1"/>
    <property type="molecule type" value="Genomic_DNA"/>
</dbReference>
<dbReference type="PANTHER" id="PTHR42928">
    <property type="entry name" value="TRICARBOXYLATE-BINDING PROTEIN"/>
    <property type="match status" value="1"/>
</dbReference>
<comment type="similarity">
    <text evidence="1">Belongs to the UPF0065 (bug) family.</text>
</comment>
<dbReference type="InterPro" id="IPR005064">
    <property type="entry name" value="BUG"/>
</dbReference>
<dbReference type="Gene3D" id="3.40.190.150">
    <property type="entry name" value="Bordetella uptake gene, domain 1"/>
    <property type="match status" value="1"/>
</dbReference>
<organism evidence="3 4">
    <name type="scientific">Roseicella aquatilis</name>
    <dbReference type="NCBI Taxonomy" id="2527868"/>
    <lineage>
        <taxon>Bacteria</taxon>
        <taxon>Pseudomonadati</taxon>
        <taxon>Pseudomonadota</taxon>
        <taxon>Alphaproteobacteria</taxon>
        <taxon>Acetobacterales</taxon>
        <taxon>Roseomonadaceae</taxon>
        <taxon>Roseicella</taxon>
    </lineage>
</organism>
<dbReference type="Pfam" id="PF03401">
    <property type="entry name" value="TctC"/>
    <property type="match status" value="1"/>
</dbReference>
<evidence type="ECO:0000256" key="2">
    <source>
        <dbReference type="SAM" id="MobiDB-lite"/>
    </source>
</evidence>
<dbReference type="SUPFAM" id="SSF53850">
    <property type="entry name" value="Periplasmic binding protein-like II"/>
    <property type="match status" value="1"/>
</dbReference>
<dbReference type="Proteomes" id="UP000295023">
    <property type="component" value="Unassembled WGS sequence"/>
</dbReference>
<gene>
    <name evidence="3" type="ORF">EXY23_25595</name>
</gene>
<keyword evidence="4" id="KW-1185">Reference proteome</keyword>
<reference evidence="3 4" key="1">
    <citation type="submission" date="2019-03" db="EMBL/GenBank/DDBJ databases">
        <title>Paracraurococcus aquatilis NE82 genome sequence.</title>
        <authorList>
            <person name="Zhao Y."/>
            <person name="Du Z."/>
        </authorList>
    </citation>
    <scope>NUCLEOTIDE SEQUENCE [LARGE SCALE GENOMIC DNA]</scope>
    <source>
        <strain evidence="3 4">NE82</strain>
    </source>
</reference>
<evidence type="ECO:0000313" key="4">
    <source>
        <dbReference type="Proteomes" id="UP000295023"/>
    </source>
</evidence>
<evidence type="ECO:0008006" key="5">
    <source>
        <dbReference type="Google" id="ProtNLM"/>
    </source>
</evidence>
<evidence type="ECO:0000313" key="3">
    <source>
        <dbReference type="EMBL" id="TCZ52936.1"/>
    </source>
</evidence>
<name>A0A4R4D427_9PROT</name>
<protein>
    <recommendedName>
        <fullName evidence="5">Tripartite tricarboxylate transporter substrate binding protein</fullName>
    </recommendedName>
</protein>
<feature type="region of interest" description="Disordered" evidence="2">
    <location>
        <begin position="1"/>
        <end position="21"/>
    </location>
</feature>
<accession>A0A4R4D427</accession>
<dbReference type="PANTHER" id="PTHR42928:SF5">
    <property type="entry name" value="BLR1237 PROTEIN"/>
    <property type="match status" value="1"/>
</dbReference>
<dbReference type="OrthoDB" id="9780943at2"/>
<dbReference type="Gene3D" id="3.40.190.10">
    <property type="entry name" value="Periplasmic binding protein-like II"/>
    <property type="match status" value="1"/>
</dbReference>
<evidence type="ECO:0000256" key="1">
    <source>
        <dbReference type="ARBA" id="ARBA00006987"/>
    </source>
</evidence>
<dbReference type="AlphaFoldDB" id="A0A4R4D427"/>
<proteinExistence type="inferred from homology"/>
<comment type="caution">
    <text evidence="3">The sequence shown here is derived from an EMBL/GenBank/DDBJ whole genome shotgun (WGS) entry which is preliminary data.</text>
</comment>
<dbReference type="InterPro" id="IPR042100">
    <property type="entry name" value="Bug_dom1"/>
</dbReference>
<sequence length="345" mass="36896">MDVAGERASGRHTQGRNAPMNLDLRRRAMLGGLLMSGISVRGAAAGAVNRPVRIVNGFPPGGSSDTVARLYAEHMRGLYAPQIIVDNRSGAGGRLALEQVKAAEPDGTTIVHTPAGQLTIFPHIYTTLRYDPATDFIPVTTLVTYASTFVVAANHPARDLIEFGDWVRREGGEVSFGTPGAGTSTHFLGLQIGNALGIRMQHVPYRGISPALQDLLAGQIPCATAAVGEVRELQRAGQLRMLGISTPERLPSLPEVKTYAEQGFAGLTFQESFGLLLPARTPAGHVQQLYDAVRVAAEKPALRETLARLEYGIVNLAPADYAASLQADRDRWGPVIRATGFKAED</sequence>